<sequence>MRIGVVVLAVLLLGLQYSLWLGERNLRDIWERRAALRDLKETVERFEARNRQLRAEVEDLRREGAAIAERAREDLGMIREGEIFIRIVRPRNGASTEEDGGG</sequence>
<dbReference type="PANTHER" id="PTHR37485">
    <property type="entry name" value="CELL DIVISION PROTEIN FTSB"/>
    <property type="match status" value="1"/>
</dbReference>
<keyword evidence="7" id="KW-0175">Coiled coil</keyword>
<dbReference type="RefSeq" id="WP_373656519.1">
    <property type="nucleotide sequence ID" value="NZ_JBGUAW010000008.1"/>
</dbReference>
<comment type="function">
    <text evidence="7">Essential cell division protein. May link together the upstream cell division proteins, which are predominantly cytoplasmic, with the downstream cell division proteins, which are predominantly periplasmic.</text>
</comment>
<keyword evidence="5 7" id="KW-0472">Membrane</keyword>
<evidence type="ECO:0000313" key="9">
    <source>
        <dbReference type="Proteomes" id="UP001575181"/>
    </source>
</evidence>
<comment type="subcellular location">
    <subcellularLocation>
        <location evidence="7">Cell inner membrane</location>
        <topology evidence="7">Single-pass type II membrane protein</topology>
    </subcellularLocation>
    <text evidence="7">Localizes to the division septum.</text>
</comment>
<keyword evidence="3 7" id="KW-0812">Transmembrane</keyword>
<dbReference type="PANTHER" id="PTHR37485:SF1">
    <property type="entry name" value="CELL DIVISION PROTEIN FTSB"/>
    <property type="match status" value="1"/>
</dbReference>
<comment type="subunit">
    <text evidence="7">Part of a complex composed of FtsB, FtsL and FtsQ.</text>
</comment>
<keyword evidence="7" id="KW-0997">Cell inner membrane</keyword>
<evidence type="ECO:0000256" key="4">
    <source>
        <dbReference type="ARBA" id="ARBA00022989"/>
    </source>
</evidence>
<protein>
    <recommendedName>
        <fullName evidence="7">Cell division protein FtsB</fullName>
    </recommendedName>
</protein>
<keyword evidence="9" id="KW-1185">Reference proteome</keyword>
<reference evidence="8 9" key="1">
    <citation type="submission" date="2024-08" db="EMBL/GenBank/DDBJ databases">
        <title>Whole-genome sequencing of halo(alkali)philic microorganisms from hypersaline lakes.</title>
        <authorList>
            <person name="Sorokin D.Y."/>
            <person name="Merkel A.Y."/>
            <person name="Messina E."/>
            <person name="Yakimov M."/>
        </authorList>
    </citation>
    <scope>NUCLEOTIDE SEQUENCE [LARGE SCALE GENOMIC DNA]</scope>
    <source>
        <strain evidence="8 9">Cl-TMA</strain>
    </source>
</reference>
<comment type="similarity">
    <text evidence="7">Belongs to the FtsB family.</text>
</comment>
<evidence type="ECO:0000256" key="5">
    <source>
        <dbReference type="ARBA" id="ARBA00023136"/>
    </source>
</evidence>
<proteinExistence type="inferred from homology"/>
<name>A0ABV4TWN4_9GAMM</name>
<feature type="coiled-coil region" evidence="7">
    <location>
        <begin position="36"/>
        <end position="70"/>
    </location>
</feature>
<dbReference type="Proteomes" id="UP001575181">
    <property type="component" value="Unassembled WGS sequence"/>
</dbReference>
<evidence type="ECO:0000313" key="8">
    <source>
        <dbReference type="EMBL" id="MFA9461740.1"/>
    </source>
</evidence>
<keyword evidence="2 7" id="KW-0132">Cell division</keyword>
<accession>A0ABV4TWN4</accession>
<evidence type="ECO:0000256" key="6">
    <source>
        <dbReference type="ARBA" id="ARBA00023306"/>
    </source>
</evidence>
<gene>
    <name evidence="7" type="primary">ftsB</name>
    <name evidence="8" type="ORF">ACERLL_13010</name>
</gene>
<organism evidence="8 9">
    <name type="scientific">Thiohalorhabdus methylotrophus</name>
    <dbReference type="NCBI Taxonomy" id="3242694"/>
    <lineage>
        <taxon>Bacteria</taxon>
        <taxon>Pseudomonadati</taxon>
        <taxon>Pseudomonadota</taxon>
        <taxon>Gammaproteobacteria</taxon>
        <taxon>Thiohalorhabdales</taxon>
        <taxon>Thiohalorhabdaceae</taxon>
        <taxon>Thiohalorhabdus</taxon>
    </lineage>
</organism>
<evidence type="ECO:0000256" key="1">
    <source>
        <dbReference type="ARBA" id="ARBA00022475"/>
    </source>
</evidence>
<dbReference type="Pfam" id="PF04977">
    <property type="entry name" value="DivIC"/>
    <property type="match status" value="1"/>
</dbReference>
<evidence type="ECO:0000256" key="7">
    <source>
        <dbReference type="HAMAP-Rule" id="MF_00599"/>
    </source>
</evidence>
<dbReference type="HAMAP" id="MF_00599">
    <property type="entry name" value="FtsB"/>
    <property type="match status" value="1"/>
</dbReference>
<keyword evidence="4 7" id="KW-1133">Transmembrane helix</keyword>
<feature type="topological domain" description="Periplasmic" evidence="7">
    <location>
        <begin position="22"/>
        <end position="102"/>
    </location>
</feature>
<feature type="topological domain" description="Cytoplasmic" evidence="7">
    <location>
        <begin position="1"/>
        <end position="3"/>
    </location>
</feature>
<keyword evidence="6 7" id="KW-0131">Cell cycle</keyword>
<comment type="caution">
    <text evidence="8">The sequence shown here is derived from an EMBL/GenBank/DDBJ whole genome shotgun (WGS) entry which is preliminary data.</text>
</comment>
<dbReference type="EMBL" id="JBGUAW010000008">
    <property type="protein sequence ID" value="MFA9461740.1"/>
    <property type="molecule type" value="Genomic_DNA"/>
</dbReference>
<dbReference type="InterPro" id="IPR007060">
    <property type="entry name" value="FtsL/DivIC"/>
</dbReference>
<dbReference type="InterPro" id="IPR023081">
    <property type="entry name" value="Cell_div_FtsB"/>
</dbReference>
<evidence type="ECO:0000256" key="2">
    <source>
        <dbReference type="ARBA" id="ARBA00022618"/>
    </source>
</evidence>
<keyword evidence="1 7" id="KW-1003">Cell membrane</keyword>
<evidence type="ECO:0000256" key="3">
    <source>
        <dbReference type="ARBA" id="ARBA00022692"/>
    </source>
</evidence>